<keyword evidence="3" id="KW-0472">Membrane</keyword>
<dbReference type="RefSeq" id="WP_125030026.1">
    <property type="nucleotide sequence ID" value="NZ_JAPXVP010000004.1"/>
</dbReference>
<feature type="transmembrane region" description="Helical" evidence="3">
    <location>
        <begin position="432"/>
        <end position="452"/>
    </location>
</feature>
<dbReference type="InterPro" id="IPR036259">
    <property type="entry name" value="MFS_trans_sf"/>
</dbReference>
<accession>A0A425Y4J6</accession>
<dbReference type="PANTHER" id="PTHR11328:SF24">
    <property type="entry name" value="MAJOR FACILITATOR SUPERFAMILY (MFS) PROFILE DOMAIN-CONTAINING PROTEIN"/>
    <property type="match status" value="1"/>
</dbReference>
<dbReference type="PANTHER" id="PTHR11328">
    <property type="entry name" value="MAJOR FACILITATOR SUPERFAMILY DOMAIN-CONTAINING PROTEIN"/>
    <property type="match status" value="1"/>
</dbReference>
<evidence type="ECO:0000256" key="1">
    <source>
        <dbReference type="ARBA" id="ARBA00009617"/>
    </source>
</evidence>
<dbReference type="GO" id="GO:0008643">
    <property type="term" value="P:carbohydrate transport"/>
    <property type="evidence" value="ECO:0007669"/>
    <property type="project" value="InterPro"/>
</dbReference>
<dbReference type="Gene3D" id="1.20.1250.20">
    <property type="entry name" value="MFS general substrate transporter like domains"/>
    <property type="match status" value="1"/>
</dbReference>
<dbReference type="Pfam" id="PF13347">
    <property type="entry name" value="MFS_2"/>
    <property type="match status" value="1"/>
</dbReference>
<feature type="transmembrane region" description="Helical" evidence="3">
    <location>
        <begin position="321"/>
        <end position="340"/>
    </location>
</feature>
<feature type="transmembrane region" description="Helical" evidence="3">
    <location>
        <begin position="252"/>
        <end position="279"/>
    </location>
</feature>
<feature type="transmembrane region" description="Helical" evidence="3">
    <location>
        <begin position="115"/>
        <end position="141"/>
    </location>
</feature>
<dbReference type="GO" id="GO:0015293">
    <property type="term" value="F:symporter activity"/>
    <property type="evidence" value="ECO:0007669"/>
    <property type="project" value="InterPro"/>
</dbReference>
<evidence type="ECO:0000256" key="3">
    <source>
        <dbReference type="SAM" id="Phobius"/>
    </source>
</evidence>
<dbReference type="SUPFAM" id="SSF103473">
    <property type="entry name" value="MFS general substrate transporter"/>
    <property type="match status" value="1"/>
</dbReference>
<feature type="transmembrane region" description="Helical" evidence="3">
    <location>
        <begin position="187"/>
        <end position="209"/>
    </location>
</feature>
<dbReference type="GO" id="GO:0005886">
    <property type="term" value="C:plasma membrane"/>
    <property type="evidence" value="ECO:0007669"/>
    <property type="project" value="TreeGrafter"/>
</dbReference>
<proteinExistence type="inferred from homology"/>
<dbReference type="InterPro" id="IPR039672">
    <property type="entry name" value="MFS_2"/>
</dbReference>
<sequence length="498" mass="55555">MTHYKTAKEDIVPFGQKLAFGSGHLANQLFPAALGVFMVVLVMSLGMNPVLAGLLGALPRLLDALTDPIMGFISDNTRSKWGRRKPYIFIGSAITGVAFMVMWQLNPENSQTYNFFYFLIVSIFFYIGYTIFATPLIGLGYEMTPDYNERTRLMAVSQWMGQVAWMIAPWFWVIIYDPSIFESAPAGARVLSIWVGAICMILGVLPALFNKEMILPDNSKRANLSMNELAANTKEFVKGIKLTIKNKPFIKLCGATFLIFNGFQTIAQFAMFIIVYYLFNGDKVAAGSWPAWFGTISAMATAFLVIPIVTKISEKVGKKNAFVIATLISMIGYGLKWWGFNPANPWLMFMPIPFLSFGIGGLFTLMMSMTADVCDLDELNNGERREGMFGAVYWWMVKLGTALALLTSGIVLQAVGFDQSIDQQATETLINLRIADIIIPILTAVMAILIVWKYDITETKAHEIREALILRRGKAKHEGQEVNNENMTEEVTPSTIKL</sequence>
<feature type="transmembrane region" description="Helical" evidence="3">
    <location>
        <begin position="86"/>
        <end position="103"/>
    </location>
</feature>
<comment type="similarity">
    <text evidence="1">Belongs to the sodium:galactoside symporter (TC 2.A.2) family.</text>
</comment>
<feature type="compositionally biased region" description="Low complexity" evidence="2">
    <location>
        <begin position="481"/>
        <end position="492"/>
    </location>
</feature>
<dbReference type="EMBL" id="QQWG01000004">
    <property type="protein sequence ID" value="RRG23026.1"/>
    <property type="molecule type" value="Genomic_DNA"/>
</dbReference>
<feature type="region of interest" description="Disordered" evidence="2">
    <location>
        <begin position="479"/>
        <end position="498"/>
    </location>
</feature>
<gene>
    <name evidence="4" type="ORF">DWB61_06205</name>
</gene>
<name>A0A425Y4J6_9BACT</name>
<reference evidence="4 5" key="1">
    <citation type="submission" date="2018-07" db="EMBL/GenBank/DDBJ databases">
        <title>Draft genome sequence of Ancylomarina sp. M1P.</title>
        <authorList>
            <person name="Yadav S."/>
            <person name="Villanueva L."/>
            <person name="Damste J.S.S."/>
        </authorList>
    </citation>
    <scope>NUCLEOTIDE SEQUENCE [LARGE SCALE GENOMIC DNA]</scope>
    <source>
        <strain evidence="4 5">M1P</strain>
    </source>
</reference>
<comment type="caution">
    <text evidence="4">The sequence shown here is derived from an EMBL/GenBank/DDBJ whole genome shotgun (WGS) entry which is preliminary data.</text>
</comment>
<evidence type="ECO:0000313" key="4">
    <source>
        <dbReference type="EMBL" id="RRG23026.1"/>
    </source>
</evidence>
<dbReference type="AlphaFoldDB" id="A0A425Y4J6"/>
<feature type="transmembrane region" description="Helical" evidence="3">
    <location>
        <begin position="29"/>
        <end position="51"/>
    </location>
</feature>
<organism evidence="4 5">
    <name type="scientific">Ancylomarina euxinus</name>
    <dbReference type="NCBI Taxonomy" id="2283627"/>
    <lineage>
        <taxon>Bacteria</taxon>
        <taxon>Pseudomonadati</taxon>
        <taxon>Bacteroidota</taxon>
        <taxon>Bacteroidia</taxon>
        <taxon>Marinilabiliales</taxon>
        <taxon>Marinifilaceae</taxon>
        <taxon>Ancylomarina</taxon>
    </lineage>
</organism>
<keyword evidence="5" id="KW-1185">Reference proteome</keyword>
<dbReference type="Proteomes" id="UP000285794">
    <property type="component" value="Unassembled WGS sequence"/>
</dbReference>
<feature type="transmembrane region" description="Helical" evidence="3">
    <location>
        <begin position="291"/>
        <end position="309"/>
    </location>
</feature>
<dbReference type="OrthoDB" id="9764596at2"/>
<keyword evidence="3" id="KW-0812">Transmembrane</keyword>
<evidence type="ECO:0000256" key="2">
    <source>
        <dbReference type="SAM" id="MobiDB-lite"/>
    </source>
</evidence>
<keyword evidence="3" id="KW-1133">Transmembrane helix</keyword>
<evidence type="ECO:0000313" key="5">
    <source>
        <dbReference type="Proteomes" id="UP000285794"/>
    </source>
</evidence>
<feature type="transmembrane region" description="Helical" evidence="3">
    <location>
        <begin position="346"/>
        <end position="371"/>
    </location>
</feature>
<feature type="transmembrane region" description="Helical" evidence="3">
    <location>
        <begin position="153"/>
        <end position="175"/>
    </location>
</feature>
<feature type="transmembrane region" description="Helical" evidence="3">
    <location>
        <begin position="392"/>
        <end position="412"/>
    </location>
</feature>
<protein>
    <submittedName>
        <fullName evidence="4">MFS transporter</fullName>
    </submittedName>
</protein>